<name>A0ABN1H5Y3_9ACTN</name>
<evidence type="ECO:0000313" key="14">
    <source>
        <dbReference type="Proteomes" id="UP001500957"/>
    </source>
</evidence>
<sequence length="478" mass="50947">MTTETPMASAEWGGGSDVMNAFEALMWRVEDASPVRSTCVGIELLDGTPNWNAVVETHHRLTRLIPRLRHRVVSPPMGLAPPRWAEDPNFDLHYHLRRTRLPDDAGWAGLLAAAEKAAMRGFDRARPPWEAVLYEGMPDGKSAYVLKLHHSISDGLGIMKLLTYLNPPAGLETPPGPELTPRPSKVMTPLDALRAHAVEGVLGTPDVLRKAGGTALRALSNPPESVRASARYTSSLKRVLSPPAAEPSPLLAERSTNWRFAALDVDFAALRAAAKTVGASINDAYLAALLGGYRLYHEAMGVPPQPVPIAIPMSLRPAEAANGGNEIASARLAGPMEIVDPAKRMLEIGDQVRRARAEPAMNNLSVIAPAIARLPAGVIAQIAGGMTRANDLQASNVPGPRVEVHLAGVRVERLYGYAPLPGCPAMITLATHGPVACVGVNYDAASFTDPETFVHSLVGGFDEVLRVGGDNPPPVLAR</sequence>
<dbReference type="Gene3D" id="3.30.559.10">
    <property type="entry name" value="Chloramphenicol acetyltransferase-like domain"/>
    <property type="match status" value="1"/>
</dbReference>
<evidence type="ECO:0000256" key="7">
    <source>
        <dbReference type="ARBA" id="ARBA00022798"/>
    </source>
</evidence>
<comment type="pathway">
    <text evidence="2">Lipid metabolism.</text>
</comment>
<keyword evidence="5" id="KW-0444">Lipid biosynthesis</keyword>
<dbReference type="EC" id="2.3.1.20" evidence="4"/>
<dbReference type="Proteomes" id="UP001500957">
    <property type="component" value="Unassembled WGS sequence"/>
</dbReference>
<comment type="catalytic activity">
    <reaction evidence="10">
        <text>an acyl-CoA + a 1,2-diacyl-sn-glycerol = a triacyl-sn-glycerol + CoA</text>
        <dbReference type="Rhea" id="RHEA:10868"/>
        <dbReference type="ChEBI" id="CHEBI:17815"/>
        <dbReference type="ChEBI" id="CHEBI:57287"/>
        <dbReference type="ChEBI" id="CHEBI:58342"/>
        <dbReference type="ChEBI" id="CHEBI:64615"/>
        <dbReference type="EC" id="2.3.1.20"/>
    </reaction>
</comment>
<keyword evidence="7" id="KW-0319">Glycerol metabolism</keyword>
<keyword evidence="8" id="KW-0443">Lipid metabolism</keyword>
<evidence type="ECO:0000256" key="10">
    <source>
        <dbReference type="ARBA" id="ARBA00048109"/>
    </source>
</evidence>
<dbReference type="PANTHER" id="PTHR31650">
    <property type="entry name" value="O-ACYLTRANSFERASE (WSD1-LIKE) FAMILY PROTEIN"/>
    <property type="match status" value="1"/>
</dbReference>
<dbReference type="RefSeq" id="WP_344607448.1">
    <property type="nucleotide sequence ID" value="NZ_BAAAHE010000036.1"/>
</dbReference>
<evidence type="ECO:0000256" key="4">
    <source>
        <dbReference type="ARBA" id="ARBA00013244"/>
    </source>
</evidence>
<feature type="domain" description="O-acyltransferase WSD1-like N-terminal" evidence="11">
    <location>
        <begin position="20"/>
        <end position="285"/>
    </location>
</feature>
<comment type="caution">
    <text evidence="13">The sequence shown here is derived from an EMBL/GenBank/DDBJ whole genome shotgun (WGS) entry which is preliminary data.</text>
</comment>
<accession>A0ABN1H5Y3</accession>
<feature type="domain" description="O-acyltransferase WSD1 C-terminal" evidence="12">
    <location>
        <begin position="324"/>
        <end position="463"/>
    </location>
</feature>
<dbReference type="InterPro" id="IPR009721">
    <property type="entry name" value="O-acyltransferase_WSD1_C"/>
</dbReference>
<dbReference type="Pfam" id="PF03007">
    <property type="entry name" value="WS_DGAT_cat"/>
    <property type="match status" value="1"/>
</dbReference>
<keyword evidence="9" id="KW-0012">Acyltransferase</keyword>
<dbReference type="InterPro" id="IPR045034">
    <property type="entry name" value="O-acyltransferase_WSD1-like"/>
</dbReference>
<dbReference type="SUPFAM" id="SSF52777">
    <property type="entry name" value="CoA-dependent acyltransferases"/>
    <property type="match status" value="1"/>
</dbReference>
<evidence type="ECO:0000256" key="3">
    <source>
        <dbReference type="ARBA" id="ARBA00009587"/>
    </source>
</evidence>
<dbReference type="PANTHER" id="PTHR31650:SF1">
    <property type="entry name" value="WAX ESTER SYNTHASE_DIACYLGLYCEROL ACYLTRANSFERASE 4-RELATED"/>
    <property type="match status" value="1"/>
</dbReference>
<proteinExistence type="inferred from homology"/>
<evidence type="ECO:0000256" key="5">
    <source>
        <dbReference type="ARBA" id="ARBA00022516"/>
    </source>
</evidence>
<evidence type="ECO:0000256" key="2">
    <source>
        <dbReference type="ARBA" id="ARBA00005189"/>
    </source>
</evidence>
<dbReference type="Pfam" id="PF06974">
    <property type="entry name" value="WS_DGAT_C"/>
    <property type="match status" value="1"/>
</dbReference>
<reference evidence="13 14" key="1">
    <citation type="journal article" date="2019" name="Int. J. Syst. Evol. Microbiol.">
        <title>The Global Catalogue of Microorganisms (GCM) 10K type strain sequencing project: providing services to taxonomists for standard genome sequencing and annotation.</title>
        <authorList>
            <consortium name="The Broad Institute Genomics Platform"/>
            <consortium name="The Broad Institute Genome Sequencing Center for Infectious Disease"/>
            <person name="Wu L."/>
            <person name="Ma J."/>
        </authorList>
    </citation>
    <scope>NUCLEOTIDE SEQUENCE [LARGE SCALE GENOMIC DNA]</scope>
    <source>
        <strain evidence="13 14">JCM 10671</strain>
    </source>
</reference>
<keyword evidence="6" id="KW-0808">Transferase</keyword>
<evidence type="ECO:0000256" key="9">
    <source>
        <dbReference type="ARBA" id="ARBA00023315"/>
    </source>
</evidence>
<evidence type="ECO:0000256" key="8">
    <source>
        <dbReference type="ARBA" id="ARBA00023098"/>
    </source>
</evidence>
<dbReference type="InterPro" id="IPR004255">
    <property type="entry name" value="O-acyltransferase_WSD1_N"/>
</dbReference>
<evidence type="ECO:0000256" key="1">
    <source>
        <dbReference type="ARBA" id="ARBA00004771"/>
    </source>
</evidence>
<evidence type="ECO:0000313" key="13">
    <source>
        <dbReference type="EMBL" id="GAA0629806.1"/>
    </source>
</evidence>
<keyword evidence="14" id="KW-1185">Reference proteome</keyword>
<organism evidence="13 14">
    <name type="scientific">Sporichthya brevicatena</name>
    <dbReference type="NCBI Taxonomy" id="171442"/>
    <lineage>
        <taxon>Bacteria</taxon>
        <taxon>Bacillati</taxon>
        <taxon>Actinomycetota</taxon>
        <taxon>Actinomycetes</taxon>
        <taxon>Sporichthyales</taxon>
        <taxon>Sporichthyaceae</taxon>
        <taxon>Sporichthya</taxon>
    </lineage>
</organism>
<evidence type="ECO:0000256" key="6">
    <source>
        <dbReference type="ARBA" id="ARBA00022679"/>
    </source>
</evidence>
<dbReference type="EMBL" id="BAAAHE010000036">
    <property type="protein sequence ID" value="GAA0629806.1"/>
    <property type="molecule type" value="Genomic_DNA"/>
</dbReference>
<comment type="similarity">
    <text evidence="3">Belongs to the long-chain O-acyltransferase family.</text>
</comment>
<gene>
    <name evidence="13" type="ORF">GCM10009547_36870</name>
</gene>
<protein>
    <recommendedName>
        <fullName evidence="4">diacylglycerol O-acyltransferase</fullName>
        <ecNumber evidence="4">2.3.1.20</ecNumber>
    </recommendedName>
</protein>
<dbReference type="InterPro" id="IPR023213">
    <property type="entry name" value="CAT-like_dom_sf"/>
</dbReference>
<evidence type="ECO:0000259" key="12">
    <source>
        <dbReference type="Pfam" id="PF06974"/>
    </source>
</evidence>
<evidence type="ECO:0000259" key="11">
    <source>
        <dbReference type="Pfam" id="PF03007"/>
    </source>
</evidence>
<comment type="pathway">
    <text evidence="1">Glycerolipid metabolism; triacylglycerol biosynthesis.</text>
</comment>